<keyword evidence="1" id="KW-0472">Membrane</keyword>
<organism evidence="2 3">
    <name type="scientific">Lasiosphaeria ovina</name>
    <dbReference type="NCBI Taxonomy" id="92902"/>
    <lineage>
        <taxon>Eukaryota</taxon>
        <taxon>Fungi</taxon>
        <taxon>Dikarya</taxon>
        <taxon>Ascomycota</taxon>
        <taxon>Pezizomycotina</taxon>
        <taxon>Sordariomycetes</taxon>
        <taxon>Sordariomycetidae</taxon>
        <taxon>Sordariales</taxon>
        <taxon>Lasiosphaeriaceae</taxon>
        <taxon>Lasiosphaeria</taxon>
    </lineage>
</organism>
<keyword evidence="1" id="KW-0812">Transmembrane</keyword>
<protein>
    <submittedName>
        <fullName evidence="2">Uncharacterized protein</fullName>
    </submittedName>
</protein>
<comment type="caution">
    <text evidence="2">The sequence shown here is derived from an EMBL/GenBank/DDBJ whole genome shotgun (WGS) entry which is preliminary data.</text>
</comment>
<accession>A0AAE0N008</accession>
<dbReference type="EMBL" id="JAULSN010000009">
    <property type="protein sequence ID" value="KAK3365190.1"/>
    <property type="molecule type" value="Genomic_DNA"/>
</dbReference>
<proteinExistence type="predicted"/>
<name>A0AAE0N008_9PEZI</name>
<keyword evidence="1" id="KW-1133">Transmembrane helix</keyword>
<evidence type="ECO:0000313" key="3">
    <source>
        <dbReference type="Proteomes" id="UP001287356"/>
    </source>
</evidence>
<gene>
    <name evidence="2" type="ORF">B0T24DRAFT_427633</name>
</gene>
<dbReference type="AlphaFoldDB" id="A0AAE0N008"/>
<dbReference type="Proteomes" id="UP001287356">
    <property type="component" value="Unassembled WGS sequence"/>
</dbReference>
<evidence type="ECO:0000256" key="1">
    <source>
        <dbReference type="SAM" id="Phobius"/>
    </source>
</evidence>
<keyword evidence="3" id="KW-1185">Reference proteome</keyword>
<evidence type="ECO:0000313" key="2">
    <source>
        <dbReference type="EMBL" id="KAK3365190.1"/>
    </source>
</evidence>
<feature type="transmembrane region" description="Helical" evidence="1">
    <location>
        <begin position="20"/>
        <end position="37"/>
    </location>
</feature>
<reference evidence="2" key="1">
    <citation type="journal article" date="2023" name="Mol. Phylogenet. Evol.">
        <title>Genome-scale phylogeny and comparative genomics of the fungal order Sordariales.</title>
        <authorList>
            <person name="Hensen N."/>
            <person name="Bonometti L."/>
            <person name="Westerberg I."/>
            <person name="Brannstrom I.O."/>
            <person name="Guillou S."/>
            <person name="Cros-Aarteil S."/>
            <person name="Calhoun S."/>
            <person name="Haridas S."/>
            <person name="Kuo A."/>
            <person name="Mondo S."/>
            <person name="Pangilinan J."/>
            <person name="Riley R."/>
            <person name="LaButti K."/>
            <person name="Andreopoulos B."/>
            <person name="Lipzen A."/>
            <person name="Chen C."/>
            <person name="Yan M."/>
            <person name="Daum C."/>
            <person name="Ng V."/>
            <person name="Clum A."/>
            <person name="Steindorff A."/>
            <person name="Ohm R.A."/>
            <person name="Martin F."/>
            <person name="Silar P."/>
            <person name="Natvig D.O."/>
            <person name="Lalanne C."/>
            <person name="Gautier V."/>
            <person name="Ament-Velasquez S.L."/>
            <person name="Kruys A."/>
            <person name="Hutchinson M.I."/>
            <person name="Powell A.J."/>
            <person name="Barry K."/>
            <person name="Miller A.N."/>
            <person name="Grigoriev I.V."/>
            <person name="Debuchy R."/>
            <person name="Gladieux P."/>
            <person name="Hiltunen Thoren M."/>
            <person name="Johannesson H."/>
        </authorList>
    </citation>
    <scope>NUCLEOTIDE SEQUENCE</scope>
    <source>
        <strain evidence="2">CBS 958.72</strain>
    </source>
</reference>
<sequence length="165" mass="18916">MRPDGKGQVKFLMPPVLVRPYSVMTFSSFIYLLFIIIKHPDDYTGMPAALLHSFSLHKSSTTAFSRNEGKESTRLSYLTASEYCGIYYTSLLRRQYEAHTYSTQPPAGTRFYPVILAPRFRQPTTTRYLPEAVSKPGLGRNALRMHHIIHFTAHRKPHTAHRCTP</sequence>
<reference evidence="2" key="2">
    <citation type="submission" date="2023-06" db="EMBL/GenBank/DDBJ databases">
        <authorList>
            <consortium name="Lawrence Berkeley National Laboratory"/>
            <person name="Haridas S."/>
            <person name="Hensen N."/>
            <person name="Bonometti L."/>
            <person name="Westerberg I."/>
            <person name="Brannstrom I.O."/>
            <person name="Guillou S."/>
            <person name="Cros-Aarteil S."/>
            <person name="Calhoun S."/>
            <person name="Kuo A."/>
            <person name="Mondo S."/>
            <person name="Pangilinan J."/>
            <person name="Riley R."/>
            <person name="Labutti K."/>
            <person name="Andreopoulos B."/>
            <person name="Lipzen A."/>
            <person name="Chen C."/>
            <person name="Yanf M."/>
            <person name="Daum C."/>
            <person name="Ng V."/>
            <person name="Clum A."/>
            <person name="Steindorff A."/>
            <person name="Ohm R."/>
            <person name="Martin F."/>
            <person name="Silar P."/>
            <person name="Natvig D."/>
            <person name="Lalanne C."/>
            <person name="Gautier V."/>
            <person name="Ament-Velasquez S.L."/>
            <person name="Kruys A."/>
            <person name="Hutchinson M.I."/>
            <person name="Powell A.J."/>
            <person name="Barry K."/>
            <person name="Miller A.N."/>
            <person name="Grigoriev I.V."/>
            <person name="Debuchy R."/>
            <person name="Gladieux P."/>
            <person name="Thoren M.H."/>
            <person name="Johannesson H."/>
        </authorList>
    </citation>
    <scope>NUCLEOTIDE SEQUENCE</scope>
    <source>
        <strain evidence="2">CBS 958.72</strain>
    </source>
</reference>